<dbReference type="Proteomes" id="UP000070412">
    <property type="component" value="Unassembled WGS sequence"/>
</dbReference>
<evidence type="ECO:0000313" key="3">
    <source>
        <dbReference type="Proteomes" id="UP000070412"/>
    </source>
</evidence>
<evidence type="ECO:0000313" key="2">
    <source>
        <dbReference type="EnsemblMetazoa" id="KAF7488382.1"/>
    </source>
</evidence>
<dbReference type="AlphaFoldDB" id="A0A834V8N9"/>
<dbReference type="OrthoDB" id="6417021at2759"/>
<keyword evidence="3" id="KW-1185">Reference proteome</keyword>
<evidence type="ECO:0000313" key="1">
    <source>
        <dbReference type="EMBL" id="KAF7488382.1"/>
    </source>
</evidence>
<reference evidence="1" key="2">
    <citation type="submission" date="2020-01" db="EMBL/GenBank/DDBJ databases">
        <authorList>
            <person name="Korhonen P.K.K."/>
            <person name="Guangxu M.G."/>
            <person name="Wang T.W."/>
            <person name="Stroehlein A.J.S."/>
            <person name="Young N.D."/>
            <person name="Ang C.-S.A."/>
            <person name="Fernando D.W.F."/>
            <person name="Lu H.L."/>
            <person name="Taylor S.T."/>
            <person name="Ehtesham M.E.M."/>
            <person name="Najaraj S.H.N."/>
            <person name="Harsha G.H.G."/>
            <person name="Madugundu A.M."/>
            <person name="Renuse S.R."/>
            <person name="Holt D.H."/>
            <person name="Pandey A.P."/>
            <person name="Papenfuss A.P."/>
            <person name="Gasser R.B.G."/>
            <person name="Fischer K.F."/>
        </authorList>
    </citation>
    <scope>NUCLEOTIDE SEQUENCE</scope>
    <source>
        <strain evidence="1">SSS_KF_BRIS2020</strain>
    </source>
</reference>
<accession>A0A834V8N9</accession>
<sequence length="467" mass="55457">MNLSKVVSEIQQISLTKENSIFFSNSLRSAFNLIYSFESDVILEENIESIQCFLDLILLKIWPNKRIGHLEIKIDLLKHFIEIIDDFLIRFLTKFKQPLSNNTTSSIKTIDTVWKFLFVSEFLLSDSYENKNNRDSVHQKLSNLLFDITNYKSYEEFLSKSKVKYFLDCIKSHKDDCEEWPSIFGNSIIFQFIVFHINYSNLHEYVFDLFPMVLRIIDNHLAQNQTIGLKCLNYILKHRNDTKHESSCFHILFEYGYHDLIYLKTKNSLLNPEIDSLELIYENLNLLFQTENHVESNCSDSEVLKKIFVICDKKSDILIHIADNFRFHDSEHFLEAQLRVFLKHILPIMDCHLLRIAKIYIETSHYLLDKMLIYCSEDLSLLILEFLEKIFCCLNLYLKRDDLNVLVVKLFKIDLKLNAENMKWKDKIGRKIFDILESLKQTSKDQNKEFIETFINRILQSKLLEQS</sequence>
<protein>
    <submittedName>
        <fullName evidence="1 2">Uncharacterized protein</fullName>
    </submittedName>
</protein>
<reference evidence="3" key="1">
    <citation type="journal article" date="2020" name="PLoS Negl. Trop. Dis.">
        <title>High-quality nuclear genome for Sarcoptes scabiei-A critical resource for a neglected parasite.</title>
        <authorList>
            <person name="Korhonen P.K."/>
            <person name="Gasser R.B."/>
            <person name="Ma G."/>
            <person name="Wang T."/>
            <person name="Stroehlein A.J."/>
            <person name="Young N.D."/>
            <person name="Ang C.S."/>
            <person name="Fernando D.D."/>
            <person name="Lu H.C."/>
            <person name="Taylor S."/>
            <person name="Reynolds S.L."/>
            <person name="Mofiz E."/>
            <person name="Najaraj S.H."/>
            <person name="Gowda H."/>
            <person name="Madugundu A."/>
            <person name="Renuse S."/>
            <person name="Holt D."/>
            <person name="Pandey A."/>
            <person name="Papenfuss A.T."/>
            <person name="Fischer K."/>
        </authorList>
    </citation>
    <scope>NUCLEOTIDE SEQUENCE [LARGE SCALE GENOMIC DNA]</scope>
</reference>
<gene>
    <name evidence="1" type="ORF">SSS_2949</name>
</gene>
<name>A0A834V8N9_SARSC</name>
<organism evidence="1">
    <name type="scientific">Sarcoptes scabiei</name>
    <name type="common">Itch mite</name>
    <name type="synonym">Acarus scabiei</name>
    <dbReference type="NCBI Taxonomy" id="52283"/>
    <lineage>
        <taxon>Eukaryota</taxon>
        <taxon>Metazoa</taxon>
        <taxon>Ecdysozoa</taxon>
        <taxon>Arthropoda</taxon>
        <taxon>Chelicerata</taxon>
        <taxon>Arachnida</taxon>
        <taxon>Acari</taxon>
        <taxon>Acariformes</taxon>
        <taxon>Sarcoptiformes</taxon>
        <taxon>Astigmata</taxon>
        <taxon>Psoroptidia</taxon>
        <taxon>Sarcoptoidea</taxon>
        <taxon>Sarcoptidae</taxon>
        <taxon>Sarcoptinae</taxon>
        <taxon>Sarcoptes</taxon>
    </lineage>
</organism>
<dbReference type="EMBL" id="WVUK01000066">
    <property type="protein sequence ID" value="KAF7488382.1"/>
    <property type="molecule type" value="Genomic_DNA"/>
</dbReference>
<dbReference type="EnsemblMetazoa" id="SSS_2949s_mrna">
    <property type="protein sequence ID" value="KAF7488382.1"/>
    <property type="gene ID" value="SSS_2949"/>
</dbReference>
<proteinExistence type="predicted"/>
<reference evidence="2" key="3">
    <citation type="submission" date="2022-06" db="UniProtKB">
        <authorList>
            <consortium name="EnsemblMetazoa"/>
        </authorList>
    </citation>
    <scope>IDENTIFICATION</scope>
</reference>